<dbReference type="OrthoDB" id="2662405at2"/>
<sequence>MFNSEFERLSYCYEKKWVSDVQLKLYVQFGVITAAEFKVITGKDYKA</sequence>
<dbReference type="Proteomes" id="UP000270678">
    <property type="component" value="Chromosome"/>
</dbReference>
<proteinExistence type="predicted"/>
<dbReference type="InterPro" id="IPR010022">
    <property type="entry name" value="XkdX"/>
</dbReference>
<dbReference type="Pfam" id="PF09693">
    <property type="entry name" value="Phage_XkdX"/>
    <property type="match status" value="1"/>
</dbReference>
<name>A0A3Q9IEK4_9BACL</name>
<accession>A0A3Q9IEK4</accession>
<evidence type="ECO:0000313" key="1">
    <source>
        <dbReference type="EMBL" id="AZS17384.1"/>
    </source>
</evidence>
<gene>
    <name evidence="1" type="ORF">EI981_25160</name>
</gene>
<organism evidence="1 2">
    <name type="scientific">Paenibacillus lutimineralis</name>
    <dbReference type="NCBI Taxonomy" id="2707005"/>
    <lineage>
        <taxon>Bacteria</taxon>
        <taxon>Bacillati</taxon>
        <taxon>Bacillota</taxon>
        <taxon>Bacilli</taxon>
        <taxon>Bacillales</taxon>
        <taxon>Paenibacillaceae</taxon>
        <taxon>Paenibacillus</taxon>
    </lineage>
</organism>
<evidence type="ECO:0000313" key="2">
    <source>
        <dbReference type="Proteomes" id="UP000270678"/>
    </source>
</evidence>
<dbReference type="KEGG" id="plut:EI981_25160"/>
<reference evidence="2" key="1">
    <citation type="submission" date="2018-12" db="EMBL/GenBank/DDBJ databases">
        <title>Complete genome sequence of Paenibacillus sp. MBLB1234.</title>
        <authorList>
            <person name="Nam Y.-D."/>
            <person name="Kang J."/>
            <person name="Chung W.-H."/>
            <person name="Park Y.S."/>
        </authorList>
    </citation>
    <scope>NUCLEOTIDE SEQUENCE [LARGE SCALE GENOMIC DNA]</scope>
    <source>
        <strain evidence="2">MBLB1234</strain>
    </source>
</reference>
<dbReference type="RefSeq" id="WP_127002900.1">
    <property type="nucleotide sequence ID" value="NZ_CP034346.1"/>
</dbReference>
<protein>
    <submittedName>
        <fullName evidence="1">XkdX family protein</fullName>
    </submittedName>
</protein>
<keyword evidence="2" id="KW-1185">Reference proteome</keyword>
<dbReference type="EMBL" id="CP034346">
    <property type="protein sequence ID" value="AZS17384.1"/>
    <property type="molecule type" value="Genomic_DNA"/>
</dbReference>
<dbReference type="AlphaFoldDB" id="A0A3Q9IEK4"/>